<gene>
    <name evidence="8" type="ORF">FBY41_0917</name>
</gene>
<keyword evidence="2" id="KW-1003">Cell membrane</keyword>
<dbReference type="RefSeq" id="WP_141842174.1">
    <property type="nucleotide sequence ID" value="NZ_VFPM01000001.1"/>
</dbReference>
<dbReference type="Proteomes" id="UP000316747">
    <property type="component" value="Unassembled WGS sequence"/>
</dbReference>
<accession>A0A543I1S7</accession>
<dbReference type="OrthoDB" id="9810662at2"/>
<keyword evidence="9" id="KW-1185">Reference proteome</keyword>
<dbReference type="InterPro" id="IPR018076">
    <property type="entry name" value="T2SS_GspF_dom"/>
</dbReference>
<dbReference type="PANTHER" id="PTHR35007">
    <property type="entry name" value="INTEGRAL MEMBRANE PROTEIN-RELATED"/>
    <property type="match status" value="1"/>
</dbReference>
<keyword evidence="3 6" id="KW-0812">Transmembrane</keyword>
<evidence type="ECO:0000256" key="6">
    <source>
        <dbReference type="SAM" id="Phobius"/>
    </source>
</evidence>
<sequence>MTLVYVGAGLVALALVALILMLAMGSTAATGVARSLQLVENSVNERVVLRSELPLGDRILAPIYDRTRGLALRLSPSGTTARLTRMLDRAGNPPPWTAERLLGLKGAALLLGSLVGIALGGWSFGGLLYVIVLGAFGFYLPDVLLYNVGIRRRDETAKGLADALDMLTVCVEAGQGFDAALLQVARNVEGPIAGEFARLLSEVQIGKTRAEAFSDLGDRIDLPEVKNFTTSLVQADRLGIPIASVLREQTSAMRVVRRQKAEEKAQKITVKILFPVMFCIFPALFVVVVGPGVVRMVDTLGNL</sequence>
<evidence type="ECO:0000313" key="9">
    <source>
        <dbReference type="Proteomes" id="UP000316747"/>
    </source>
</evidence>
<evidence type="ECO:0000256" key="3">
    <source>
        <dbReference type="ARBA" id="ARBA00022692"/>
    </source>
</evidence>
<comment type="subcellular location">
    <subcellularLocation>
        <location evidence="1">Cell membrane</location>
        <topology evidence="1">Multi-pass membrane protein</topology>
    </subcellularLocation>
</comment>
<feature type="transmembrane region" description="Helical" evidence="6">
    <location>
        <begin position="128"/>
        <end position="148"/>
    </location>
</feature>
<organism evidence="8 9">
    <name type="scientific">Humibacillus xanthopallidus</name>
    <dbReference type="NCBI Taxonomy" id="412689"/>
    <lineage>
        <taxon>Bacteria</taxon>
        <taxon>Bacillati</taxon>
        <taxon>Actinomycetota</taxon>
        <taxon>Actinomycetes</taxon>
        <taxon>Micrococcales</taxon>
        <taxon>Intrasporangiaceae</taxon>
        <taxon>Humibacillus</taxon>
    </lineage>
</organism>
<name>A0A543I1S7_9MICO</name>
<evidence type="ECO:0000259" key="7">
    <source>
        <dbReference type="Pfam" id="PF00482"/>
    </source>
</evidence>
<feature type="transmembrane region" description="Helical" evidence="6">
    <location>
        <begin position="102"/>
        <end position="122"/>
    </location>
</feature>
<evidence type="ECO:0000313" key="8">
    <source>
        <dbReference type="EMBL" id="TQM64548.1"/>
    </source>
</evidence>
<keyword evidence="5 6" id="KW-0472">Membrane</keyword>
<feature type="domain" description="Type II secretion system protein GspF" evidence="7">
    <location>
        <begin position="164"/>
        <end position="289"/>
    </location>
</feature>
<comment type="caution">
    <text evidence="8">The sequence shown here is derived from an EMBL/GenBank/DDBJ whole genome shotgun (WGS) entry which is preliminary data.</text>
</comment>
<feature type="transmembrane region" description="Helical" evidence="6">
    <location>
        <begin position="272"/>
        <end position="294"/>
    </location>
</feature>
<evidence type="ECO:0000256" key="4">
    <source>
        <dbReference type="ARBA" id="ARBA00022989"/>
    </source>
</evidence>
<feature type="transmembrane region" description="Helical" evidence="6">
    <location>
        <begin position="6"/>
        <end position="25"/>
    </location>
</feature>
<dbReference type="AlphaFoldDB" id="A0A543I1S7"/>
<keyword evidence="4 6" id="KW-1133">Transmembrane helix</keyword>
<dbReference type="Pfam" id="PF00482">
    <property type="entry name" value="T2SSF"/>
    <property type="match status" value="1"/>
</dbReference>
<dbReference type="GO" id="GO:0005886">
    <property type="term" value="C:plasma membrane"/>
    <property type="evidence" value="ECO:0007669"/>
    <property type="project" value="UniProtKB-SubCell"/>
</dbReference>
<evidence type="ECO:0000256" key="2">
    <source>
        <dbReference type="ARBA" id="ARBA00022475"/>
    </source>
</evidence>
<dbReference type="PANTHER" id="PTHR35007:SF2">
    <property type="entry name" value="PILUS ASSEMBLE PROTEIN"/>
    <property type="match status" value="1"/>
</dbReference>
<protein>
    <submittedName>
        <fullName evidence="8">Tight adherence protein C</fullName>
    </submittedName>
</protein>
<evidence type="ECO:0000256" key="5">
    <source>
        <dbReference type="ARBA" id="ARBA00023136"/>
    </source>
</evidence>
<reference evidence="8 9" key="1">
    <citation type="submission" date="2019-06" db="EMBL/GenBank/DDBJ databases">
        <title>Genome sequencing of plant associated microbes to promote plant fitness in Sorghum bicolor and Oryza sativa.</title>
        <authorList>
            <person name="Coleman-Derr D."/>
        </authorList>
    </citation>
    <scope>NUCLEOTIDE SEQUENCE [LARGE SCALE GENOMIC DNA]</scope>
    <source>
        <strain evidence="8 9">KV-663</strain>
    </source>
</reference>
<proteinExistence type="predicted"/>
<dbReference type="EMBL" id="VFPM01000001">
    <property type="protein sequence ID" value="TQM64548.1"/>
    <property type="molecule type" value="Genomic_DNA"/>
</dbReference>
<evidence type="ECO:0000256" key="1">
    <source>
        <dbReference type="ARBA" id="ARBA00004651"/>
    </source>
</evidence>